<gene>
    <name evidence="1" type="ORF">ODALV1_LOCUS19024</name>
</gene>
<keyword evidence="2" id="KW-1185">Reference proteome</keyword>
<comment type="caution">
    <text evidence="1">The sequence shown here is derived from an EMBL/GenBank/DDBJ whole genome shotgun (WGS) entry which is preliminary data.</text>
</comment>
<dbReference type="Proteomes" id="UP001642540">
    <property type="component" value="Unassembled WGS sequence"/>
</dbReference>
<dbReference type="EMBL" id="CAXLJM020000062">
    <property type="protein sequence ID" value="CAL8120577.1"/>
    <property type="molecule type" value="Genomic_DNA"/>
</dbReference>
<evidence type="ECO:0000313" key="1">
    <source>
        <dbReference type="EMBL" id="CAL8120577.1"/>
    </source>
</evidence>
<sequence>MQSSSNLNRFAGKSASFTPMQDDALLKAVEQYKIENEAISVNWKTVLCNLKRMRNGTIDWSQLGHKQLQKRYFHVKNTHAKKLRTQDRNANTHGTAHASRYTLSGLSDEEVELITPPASVEYMFSGVSAKTLLDPAYITSMGFRKRLLDVGITFRKFTELLAQNSGKLPAEWLEKLRNYNKPPLYDETKSFYRSQEKRRNVGIARVAATSSCNQSQQQSPSSHCSSTVVVTNMKGYPKAATSTRYSSERSSGDENILYPLEYKTAVHSDDDDDCVSIVSRSTSKKTNYDEYGNVKYGQMSEQCDAAGLPVDNKMDSKVSLVSEGEKEPEEENALFGKRSSVTMEAGINDKFTELFRTTKQCVDIINRLNDNQNVFMFTNVTDCVSLQCWCKFTRRCIPELPNGNCGFQPGSRQLKLRTAIRHKAIKPRFLYTFNCDPNA</sequence>
<name>A0ABP1RAE1_9HEXA</name>
<reference evidence="1 2" key="1">
    <citation type="submission" date="2024-08" db="EMBL/GenBank/DDBJ databases">
        <authorList>
            <person name="Cucini C."/>
            <person name="Frati F."/>
        </authorList>
    </citation>
    <scope>NUCLEOTIDE SEQUENCE [LARGE SCALE GENOMIC DNA]</scope>
</reference>
<accession>A0ABP1RAE1</accession>
<organism evidence="1 2">
    <name type="scientific">Orchesella dallaii</name>
    <dbReference type="NCBI Taxonomy" id="48710"/>
    <lineage>
        <taxon>Eukaryota</taxon>
        <taxon>Metazoa</taxon>
        <taxon>Ecdysozoa</taxon>
        <taxon>Arthropoda</taxon>
        <taxon>Hexapoda</taxon>
        <taxon>Collembola</taxon>
        <taxon>Entomobryomorpha</taxon>
        <taxon>Entomobryoidea</taxon>
        <taxon>Orchesellidae</taxon>
        <taxon>Orchesellinae</taxon>
        <taxon>Orchesella</taxon>
    </lineage>
</organism>
<evidence type="ECO:0008006" key="3">
    <source>
        <dbReference type="Google" id="ProtNLM"/>
    </source>
</evidence>
<protein>
    <recommendedName>
        <fullName evidence="3">MADF domain-containing protein</fullName>
    </recommendedName>
</protein>
<evidence type="ECO:0000313" key="2">
    <source>
        <dbReference type="Proteomes" id="UP001642540"/>
    </source>
</evidence>
<proteinExistence type="predicted"/>